<dbReference type="Proteomes" id="UP000029538">
    <property type="component" value="Unassembled WGS sequence"/>
</dbReference>
<dbReference type="GO" id="GO:0071555">
    <property type="term" value="P:cell wall organization"/>
    <property type="evidence" value="ECO:0007669"/>
    <property type="project" value="TreeGrafter"/>
</dbReference>
<comment type="subcellular location">
    <subcellularLocation>
        <location evidence="1">Cell membrane</location>
        <topology evidence="1">Multi-pass membrane protein</topology>
    </subcellularLocation>
</comment>
<feature type="transmembrane region" description="Helical" evidence="8">
    <location>
        <begin position="188"/>
        <end position="209"/>
    </location>
</feature>
<comment type="cofactor">
    <cofactor evidence="7">
        <name>Mg(2+)</name>
        <dbReference type="ChEBI" id="CHEBI:18420"/>
    </cofactor>
</comment>
<feature type="transmembrane region" description="Helical" evidence="8">
    <location>
        <begin position="259"/>
        <end position="282"/>
    </location>
</feature>
<dbReference type="InterPro" id="IPR000715">
    <property type="entry name" value="Glycosyl_transferase_4"/>
</dbReference>
<dbReference type="GO" id="GO:0046872">
    <property type="term" value="F:metal ion binding"/>
    <property type="evidence" value="ECO:0007669"/>
    <property type="project" value="UniProtKB-KW"/>
</dbReference>
<feature type="transmembrane region" description="Helical" evidence="8">
    <location>
        <begin position="288"/>
        <end position="305"/>
    </location>
</feature>
<gene>
    <name evidence="9" type="ORF">HMPREF0654_06165</name>
</gene>
<evidence type="ECO:0000256" key="3">
    <source>
        <dbReference type="ARBA" id="ARBA00022679"/>
    </source>
</evidence>
<keyword evidence="7" id="KW-0479">Metal-binding</keyword>
<keyword evidence="5 8" id="KW-1133">Transmembrane helix</keyword>
<dbReference type="GO" id="GO:0009103">
    <property type="term" value="P:lipopolysaccharide biosynthetic process"/>
    <property type="evidence" value="ECO:0007669"/>
    <property type="project" value="TreeGrafter"/>
</dbReference>
<feature type="transmembrane region" description="Helical" evidence="8">
    <location>
        <begin position="89"/>
        <end position="107"/>
    </location>
</feature>
<evidence type="ECO:0000256" key="7">
    <source>
        <dbReference type="PIRSR" id="PIRSR600715-1"/>
    </source>
</evidence>
<dbReference type="EMBL" id="JRNR01000054">
    <property type="protein sequence ID" value="KGF49247.1"/>
    <property type="molecule type" value="Genomic_DNA"/>
</dbReference>
<feature type="transmembrane region" description="Helical" evidence="8">
    <location>
        <begin position="113"/>
        <end position="130"/>
    </location>
</feature>
<organism evidence="9 10">
    <name type="scientific">Prevotella disiens DNF00882</name>
    <dbReference type="NCBI Taxonomy" id="1401075"/>
    <lineage>
        <taxon>Bacteria</taxon>
        <taxon>Pseudomonadati</taxon>
        <taxon>Bacteroidota</taxon>
        <taxon>Bacteroidia</taxon>
        <taxon>Bacteroidales</taxon>
        <taxon>Prevotellaceae</taxon>
        <taxon>Prevotella</taxon>
    </lineage>
</organism>
<dbReference type="Pfam" id="PF00953">
    <property type="entry name" value="Glycos_transf_4"/>
    <property type="match status" value="1"/>
</dbReference>
<evidence type="ECO:0000256" key="1">
    <source>
        <dbReference type="ARBA" id="ARBA00004651"/>
    </source>
</evidence>
<feature type="transmembrane region" description="Helical" evidence="8">
    <location>
        <begin position="215"/>
        <end position="238"/>
    </location>
</feature>
<evidence type="ECO:0000313" key="10">
    <source>
        <dbReference type="Proteomes" id="UP000029538"/>
    </source>
</evidence>
<protein>
    <submittedName>
        <fullName evidence="9">UDP-GlcNAc:UDP-phosphate GlcNAc-1-phosphate transferase</fullName>
    </submittedName>
</protein>
<keyword evidence="3 9" id="KW-0808">Transferase</keyword>
<keyword evidence="2" id="KW-1003">Cell membrane</keyword>
<feature type="transmembrane region" description="Helical" evidence="8">
    <location>
        <begin position="135"/>
        <end position="153"/>
    </location>
</feature>
<keyword evidence="7" id="KW-0460">Magnesium</keyword>
<keyword evidence="4 8" id="KW-0812">Transmembrane</keyword>
<dbReference type="GO" id="GO:0005886">
    <property type="term" value="C:plasma membrane"/>
    <property type="evidence" value="ECO:0007669"/>
    <property type="project" value="UniProtKB-SubCell"/>
</dbReference>
<feature type="transmembrane region" description="Helical" evidence="8">
    <location>
        <begin position="64"/>
        <end position="82"/>
    </location>
</feature>
<keyword evidence="6 8" id="KW-0472">Membrane</keyword>
<dbReference type="PANTHER" id="PTHR22926:SF3">
    <property type="entry name" value="UNDECAPRENYL-PHOSPHATE ALPHA-N-ACETYLGLUCOSAMINYL 1-PHOSPHATE TRANSFERASE"/>
    <property type="match status" value="1"/>
</dbReference>
<evidence type="ECO:0000256" key="8">
    <source>
        <dbReference type="SAM" id="Phobius"/>
    </source>
</evidence>
<name>A0A096C2R0_9BACT</name>
<dbReference type="PANTHER" id="PTHR22926">
    <property type="entry name" value="PHOSPHO-N-ACETYLMURAMOYL-PENTAPEPTIDE-TRANSFERASE"/>
    <property type="match status" value="1"/>
</dbReference>
<evidence type="ECO:0000313" key="9">
    <source>
        <dbReference type="EMBL" id="KGF49247.1"/>
    </source>
</evidence>
<evidence type="ECO:0000256" key="5">
    <source>
        <dbReference type="ARBA" id="ARBA00022989"/>
    </source>
</evidence>
<evidence type="ECO:0000256" key="6">
    <source>
        <dbReference type="ARBA" id="ARBA00023136"/>
    </source>
</evidence>
<dbReference type="GO" id="GO:0044038">
    <property type="term" value="P:cell wall macromolecule biosynthetic process"/>
    <property type="evidence" value="ECO:0007669"/>
    <property type="project" value="TreeGrafter"/>
</dbReference>
<proteinExistence type="predicted"/>
<accession>A0A096C2R0</accession>
<dbReference type="GO" id="GO:0016780">
    <property type="term" value="F:phosphotransferase activity, for other substituted phosphate groups"/>
    <property type="evidence" value="ECO:0007669"/>
    <property type="project" value="InterPro"/>
</dbReference>
<feature type="transmembrane region" description="Helical" evidence="8">
    <location>
        <begin position="165"/>
        <end position="181"/>
    </location>
</feature>
<comment type="caution">
    <text evidence="9">The sequence shown here is derived from an EMBL/GenBank/DDBJ whole genome shotgun (WGS) entry which is preliminary data.</text>
</comment>
<feature type="binding site" evidence="7">
    <location>
        <position position="191"/>
    </location>
    <ligand>
        <name>Mg(2+)</name>
        <dbReference type="ChEBI" id="CHEBI:18420"/>
    </ligand>
</feature>
<dbReference type="RefSeq" id="WP_036883258.1">
    <property type="nucleotide sequence ID" value="NZ_JRNR01000054.1"/>
</dbReference>
<sequence length="326" mass="37172">MIYFIIAFLLIALELIYFRIADKYNIIDKPNLRGSSSRITLRGGGIIFPLGIVIYNIFFGLSNPWFLIALIVISGVSFIDDVKSVSSRIRFSIHLVAMFLVFYQWNILNVNSWWIILLAIIFCTGTINAFNFMDGINGITVGYGLAVLAPLAWLNTKMNFVEPNFIWIFGLSLIVFCFFNFRKIAKCFAGDVGAISVAFILIFIIGKLILKTGDIYWVILMAVYGIDTALTVGHRILLKEKLGVAHRKHMFQLMANELRMPHTLVSVIYMAAQIIISAGLIFLDMNKWIYSVGVLITLSFIYIVFMKKYYHLHAEYLQLKAVEEKK</sequence>
<evidence type="ECO:0000256" key="2">
    <source>
        <dbReference type="ARBA" id="ARBA00022475"/>
    </source>
</evidence>
<feature type="binding site" evidence="7">
    <location>
        <position position="131"/>
    </location>
    <ligand>
        <name>Mg(2+)</name>
        <dbReference type="ChEBI" id="CHEBI:18420"/>
    </ligand>
</feature>
<dbReference type="AlphaFoldDB" id="A0A096C2R0"/>
<reference evidence="9 10" key="1">
    <citation type="submission" date="2014-07" db="EMBL/GenBank/DDBJ databases">
        <authorList>
            <person name="McCorrison J."/>
            <person name="Sanka R."/>
            <person name="Torralba M."/>
            <person name="Gillis M."/>
            <person name="Haft D.H."/>
            <person name="Methe B."/>
            <person name="Sutton G."/>
            <person name="Nelson K.E."/>
        </authorList>
    </citation>
    <scope>NUCLEOTIDE SEQUENCE [LARGE SCALE GENOMIC DNA]</scope>
    <source>
        <strain evidence="9 10">DNF00882</strain>
    </source>
</reference>
<evidence type="ECO:0000256" key="4">
    <source>
        <dbReference type="ARBA" id="ARBA00022692"/>
    </source>
</evidence>
<feature type="transmembrane region" description="Helical" evidence="8">
    <location>
        <begin position="6"/>
        <end position="27"/>
    </location>
</feature>